<dbReference type="InterPro" id="IPR034660">
    <property type="entry name" value="DinB/YfiT-like"/>
</dbReference>
<accession>A0A4R7HZC4</accession>
<dbReference type="AlphaFoldDB" id="A0A4R7HZC4"/>
<dbReference type="Pfam" id="PF11716">
    <property type="entry name" value="MDMPI_N"/>
    <property type="match status" value="1"/>
</dbReference>
<dbReference type="GO" id="GO:0046872">
    <property type="term" value="F:metal ion binding"/>
    <property type="evidence" value="ECO:0007669"/>
    <property type="project" value="InterPro"/>
</dbReference>
<proteinExistence type="predicted"/>
<gene>
    <name evidence="2" type="ORF">BDK89_1084</name>
</gene>
<dbReference type="SUPFAM" id="SSF109854">
    <property type="entry name" value="DinB/YfiT-like putative metalloenzymes"/>
    <property type="match status" value="1"/>
</dbReference>
<dbReference type="InterPro" id="IPR024344">
    <property type="entry name" value="MDMPI_metal-binding"/>
</dbReference>
<protein>
    <submittedName>
        <fullName evidence="2">Uncharacterized protein (TIGR03083 family)</fullName>
    </submittedName>
</protein>
<dbReference type="Gene3D" id="1.20.120.450">
    <property type="entry name" value="dinb family like domain"/>
    <property type="match status" value="1"/>
</dbReference>
<reference evidence="2 3" key="1">
    <citation type="submission" date="2019-03" db="EMBL/GenBank/DDBJ databases">
        <title>Sequencing the genomes of 1000 actinobacteria strains.</title>
        <authorList>
            <person name="Klenk H.-P."/>
        </authorList>
    </citation>
    <scope>NUCLEOTIDE SEQUENCE [LARGE SCALE GENOMIC DNA]</scope>
    <source>
        <strain evidence="2 3">DSM 18936</strain>
    </source>
</reference>
<name>A0A4R7HZC4_9ACTN</name>
<evidence type="ECO:0000259" key="1">
    <source>
        <dbReference type="Pfam" id="PF11716"/>
    </source>
</evidence>
<organism evidence="2 3">
    <name type="scientific">Ilumatobacter fluminis</name>
    <dbReference type="NCBI Taxonomy" id="467091"/>
    <lineage>
        <taxon>Bacteria</taxon>
        <taxon>Bacillati</taxon>
        <taxon>Actinomycetota</taxon>
        <taxon>Acidimicrobiia</taxon>
        <taxon>Acidimicrobiales</taxon>
        <taxon>Ilumatobacteraceae</taxon>
        <taxon>Ilumatobacter</taxon>
    </lineage>
</organism>
<dbReference type="InterPro" id="IPR017517">
    <property type="entry name" value="Maleyloyr_isom"/>
</dbReference>
<keyword evidence="3" id="KW-1185">Reference proteome</keyword>
<evidence type="ECO:0000313" key="3">
    <source>
        <dbReference type="Proteomes" id="UP000294558"/>
    </source>
</evidence>
<dbReference type="Proteomes" id="UP000294558">
    <property type="component" value="Unassembled WGS sequence"/>
</dbReference>
<comment type="caution">
    <text evidence="2">The sequence shown here is derived from an EMBL/GenBank/DDBJ whole genome shotgun (WGS) entry which is preliminary data.</text>
</comment>
<dbReference type="OrthoDB" id="154293at2"/>
<evidence type="ECO:0000313" key="2">
    <source>
        <dbReference type="EMBL" id="TDT15513.1"/>
    </source>
</evidence>
<feature type="domain" description="Mycothiol-dependent maleylpyruvate isomerase metal-binding" evidence="1">
    <location>
        <begin position="8"/>
        <end position="100"/>
    </location>
</feature>
<dbReference type="EMBL" id="SOAU01000001">
    <property type="protein sequence ID" value="TDT15513.1"/>
    <property type="molecule type" value="Genomic_DNA"/>
</dbReference>
<dbReference type="RefSeq" id="WP_133867955.1">
    <property type="nucleotide sequence ID" value="NZ_SOAU01000001.1"/>
</dbReference>
<sequence>MEIARLYRDVQRSFVELVADLDADQWALPSPCTPEWTVRDVLSHVAGVSIDIVDGNVEGAATDPWTAAQVDRWRDTPVDELIERWNAAIGPAADGIEAFGQPLPIFDCHSHEHDVRTAVGRPGNRDSEAMSVIVDALLHHDFGRPLTIDCTDRAAVTNEGEGEPLQLSGVTGFEVARSRLGRRSRRQVESWDWSEPIGDDVFAAWFRFGPNPVDIVE</sequence>
<dbReference type="NCBIfam" id="TIGR03083">
    <property type="entry name" value="maleylpyruvate isomerase family mycothiol-dependent enzyme"/>
    <property type="match status" value="1"/>
</dbReference>